<organism evidence="1 2">
    <name type="scientific">Paraburkholderia podalyriae</name>
    <dbReference type="NCBI Taxonomy" id="1938811"/>
    <lineage>
        <taxon>Bacteria</taxon>
        <taxon>Pseudomonadati</taxon>
        <taxon>Pseudomonadota</taxon>
        <taxon>Betaproteobacteria</taxon>
        <taxon>Burkholderiales</taxon>
        <taxon>Burkholderiaceae</taxon>
        <taxon>Paraburkholderia</taxon>
    </lineage>
</organism>
<dbReference type="Gene3D" id="2.30.30.830">
    <property type="match status" value="1"/>
</dbReference>
<keyword evidence="2" id="KW-1185">Reference proteome</keyword>
<accession>A0ABR7PWX2</accession>
<evidence type="ECO:0000313" key="2">
    <source>
        <dbReference type="Proteomes" id="UP000736373"/>
    </source>
</evidence>
<comment type="caution">
    <text evidence="1">The sequence shown here is derived from an EMBL/GenBank/DDBJ whole genome shotgun (WGS) entry which is preliminary data.</text>
</comment>
<protein>
    <submittedName>
        <fullName evidence="1">General secretion pathway protein GspC</fullName>
    </submittedName>
</protein>
<proteinExistence type="predicted"/>
<gene>
    <name evidence="1" type="ORF">F6X42_30460</name>
</gene>
<dbReference type="EMBL" id="VZQQ01000038">
    <property type="protein sequence ID" value="MBC8750751.1"/>
    <property type="molecule type" value="Genomic_DNA"/>
</dbReference>
<name>A0ABR7PWX2_9BURK</name>
<sequence length="144" mass="14855">MLRPVLHRFPSPPLLASVAAIALFVAVLAAWIRVLYAPISAAPAHPAPAASIDASAGATLFGAQPDQGQHDGVQLLGILSFGPQHAAAIVSIGGEAARVVRVNGAITDATTLSEVRPHSIVVDRHGVQREIALPSAQDPSVFVR</sequence>
<reference evidence="1 2" key="1">
    <citation type="submission" date="2019-09" db="EMBL/GenBank/DDBJ databases">
        <title>Paraburkholderia podalyriae sp. nov., A South African Podalyria-associated rhizobium.</title>
        <authorList>
            <person name="Mavima L."/>
            <person name="Beukes C.W."/>
            <person name="Palmer M."/>
            <person name="De Meyer S.E."/>
            <person name="James E.K."/>
            <person name="Maluk M."/>
            <person name="Avontuur J.R."/>
            <person name="Chan W.Y."/>
            <person name="Venter S.N."/>
            <person name="Steenkamp E.T."/>
        </authorList>
    </citation>
    <scope>NUCLEOTIDE SEQUENCE [LARGE SCALE GENOMIC DNA]</scope>
    <source>
        <strain evidence="1 2">WC7.3b</strain>
    </source>
</reference>
<dbReference type="Proteomes" id="UP000736373">
    <property type="component" value="Unassembled WGS sequence"/>
</dbReference>
<evidence type="ECO:0000313" key="1">
    <source>
        <dbReference type="EMBL" id="MBC8750751.1"/>
    </source>
</evidence>